<dbReference type="InterPro" id="IPR027417">
    <property type="entry name" value="P-loop_NTPase"/>
</dbReference>
<dbReference type="Proteomes" id="UP000007819">
    <property type="component" value="Chromosome A3"/>
</dbReference>
<dbReference type="RefSeq" id="XP_016656548.1">
    <property type="nucleotide sequence ID" value="XM_016801059.1"/>
</dbReference>
<proteinExistence type="inferred from homology"/>
<feature type="signal peptide" evidence="2">
    <location>
        <begin position="1"/>
        <end position="24"/>
    </location>
</feature>
<dbReference type="SUPFAM" id="SSF52540">
    <property type="entry name" value="P-loop containing nucleoside triphosphate hydrolases"/>
    <property type="match status" value="1"/>
</dbReference>
<dbReference type="InterPro" id="IPR049337">
    <property type="entry name" value="TOR1A_C"/>
</dbReference>
<dbReference type="GO" id="GO:0005524">
    <property type="term" value="F:ATP binding"/>
    <property type="evidence" value="ECO:0007669"/>
    <property type="project" value="InterPro"/>
</dbReference>
<dbReference type="Gene3D" id="3.40.50.300">
    <property type="entry name" value="P-loop containing nucleotide triphosphate hydrolases"/>
    <property type="match status" value="1"/>
</dbReference>
<evidence type="ECO:0000256" key="1">
    <source>
        <dbReference type="ARBA" id="ARBA00006235"/>
    </source>
</evidence>
<dbReference type="PRINTS" id="PR00300">
    <property type="entry name" value="CLPPROTEASEA"/>
</dbReference>
<dbReference type="OrthoDB" id="19623at2759"/>
<keyword evidence="2" id="KW-0732">Signal</keyword>
<sequence length="339" mass="38377">MLCGKYFLLHFLSLFFFKSTTVYGLIDPITGTFVVGAFVTGYFLNKSNYVLPYFGGCPKTFEIKDLEHDMKKSFFGQHIASKIVVSALAGNLHRSRNNKKPLVMSFHGSTGSGKNFLSDLIAKHMFNSEKVKELRYHVIHGRSKFPLQSKINDYKEKLYSDVKSAIKSCATNLFVFDEIHYIPMGILDILTPILENNDVSVDSRNSIFIFLTNTGSDSIIKKYLDLWVNGVSRELMKVQDFDTILLKSAFNEEGGLKKSAIIDSHIIDHYVPFLPLEKVHVQQCIEAELINLKKHLDSETKSEILQIITFGPEPQKLFSSSGCKRIKALVTTELESNLI</sequence>
<reference evidence="5" key="1">
    <citation type="submission" date="2010-06" db="EMBL/GenBank/DDBJ databases">
        <authorList>
            <person name="Jiang H."/>
            <person name="Abraham K."/>
            <person name="Ali S."/>
            <person name="Alsbrooks S.L."/>
            <person name="Anim B.N."/>
            <person name="Anosike U.S."/>
            <person name="Attaway T."/>
            <person name="Bandaranaike D.P."/>
            <person name="Battles P.K."/>
            <person name="Bell S.N."/>
            <person name="Bell A.V."/>
            <person name="Beltran B."/>
            <person name="Bickham C."/>
            <person name="Bustamante Y."/>
            <person name="Caleb T."/>
            <person name="Canada A."/>
            <person name="Cardenas V."/>
            <person name="Carter K."/>
            <person name="Chacko J."/>
            <person name="Chandrabose M.N."/>
            <person name="Chavez D."/>
            <person name="Chavez A."/>
            <person name="Chen L."/>
            <person name="Chu H.-S."/>
            <person name="Claassen K.J."/>
            <person name="Cockrell R."/>
            <person name="Collins M."/>
            <person name="Cooper J.A."/>
            <person name="Cree A."/>
            <person name="Curry S.M."/>
            <person name="Da Y."/>
            <person name="Dao M.D."/>
            <person name="Das B."/>
            <person name="Davila M.-L."/>
            <person name="Davy-Carroll L."/>
            <person name="Denson S."/>
            <person name="Dinh H."/>
            <person name="Ebong V.E."/>
            <person name="Edwards J.R."/>
            <person name="Egan A."/>
            <person name="El-Daye J."/>
            <person name="Escobedo L."/>
            <person name="Fernandez S."/>
            <person name="Fernando P.R."/>
            <person name="Flagg N."/>
            <person name="Forbes L.D."/>
            <person name="Fowler R.G."/>
            <person name="Fu Q."/>
            <person name="Gabisi R.A."/>
            <person name="Ganer J."/>
            <person name="Garbino Pronczuk A."/>
            <person name="Garcia R.M."/>
            <person name="Garner T."/>
            <person name="Garrett T.E."/>
            <person name="Gonzalez D.A."/>
            <person name="Hamid H."/>
            <person name="Hawkins E.S."/>
            <person name="Hirani K."/>
            <person name="Hogues M.E."/>
            <person name="Hollins B."/>
            <person name="Hsiao C.-H."/>
            <person name="Jabil R."/>
            <person name="James M.L."/>
            <person name="Jhangiani S.N."/>
            <person name="Johnson B."/>
            <person name="Johnson Q."/>
            <person name="Joshi V."/>
            <person name="Kalu J.B."/>
            <person name="Kam C."/>
            <person name="Kashfia A."/>
            <person name="Keebler J."/>
            <person name="Kisamo H."/>
            <person name="Kovar C.L."/>
            <person name="Lago L.A."/>
            <person name="Lai C.-Y."/>
            <person name="Laidlaw J."/>
            <person name="Lara F."/>
            <person name="Le T.-K."/>
            <person name="Lee S.L."/>
            <person name="Legall F.H."/>
            <person name="Lemon S.J."/>
            <person name="Lewis L.R."/>
            <person name="Li B."/>
            <person name="Liu Y."/>
            <person name="Liu Y.-S."/>
            <person name="Lopez J."/>
            <person name="Lozado R.J."/>
            <person name="Lu J."/>
            <person name="Madu R.C."/>
            <person name="Maheshwari M."/>
            <person name="Maheshwari R."/>
            <person name="Malloy K."/>
            <person name="Martinez E."/>
            <person name="Mathew T."/>
            <person name="Mercado I.C."/>
            <person name="Mercado C."/>
            <person name="Meyer B."/>
            <person name="Montgomery K."/>
            <person name="Morgan M.B."/>
            <person name="Munidasa M."/>
            <person name="Nazareth L.V."/>
            <person name="Nelson J."/>
            <person name="Ng B.M."/>
            <person name="Nguyen N.B."/>
            <person name="Nguyen P.Q."/>
            <person name="Nguyen T."/>
            <person name="Obregon M."/>
            <person name="Okwuonu G.O."/>
            <person name="Onwere C.G."/>
            <person name="Orozco G."/>
            <person name="Parra A."/>
            <person name="Patel S."/>
            <person name="Patil S."/>
            <person name="Perez A."/>
            <person name="Perez Y."/>
            <person name="Pham C."/>
            <person name="Primus E.L."/>
            <person name="Pu L.-L."/>
            <person name="Puazo M."/>
            <person name="Qin X."/>
            <person name="Quiroz J.B."/>
            <person name="Reese J."/>
            <person name="Richards S."/>
            <person name="Rives C.M."/>
            <person name="Robberts R."/>
            <person name="Ruiz S.J."/>
            <person name="Ruiz M.J."/>
            <person name="Santibanez J."/>
            <person name="Schneider B.W."/>
            <person name="Sisson I."/>
            <person name="Smith M."/>
            <person name="Sodergren E."/>
            <person name="Song X.-Z."/>
            <person name="Song B.B."/>
            <person name="Summersgill H."/>
            <person name="Thelus R."/>
            <person name="Thornton R.D."/>
            <person name="Trejos Z.Y."/>
            <person name="Usmani K."/>
            <person name="Vattathil S."/>
            <person name="Villasana D."/>
            <person name="Walker D.L."/>
            <person name="Wang S."/>
            <person name="Wang K."/>
            <person name="White C.S."/>
            <person name="Williams A.C."/>
            <person name="Williamson J."/>
            <person name="Wilson K."/>
            <person name="Woghiren I.O."/>
            <person name="Woodworth J.R."/>
            <person name="Worley K.C."/>
            <person name="Wright R.A."/>
            <person name="Wu W."/>
            <person name="Young L."/>
            <person name="Zhang L."/>
            <person name="Zhang J."/>
            <person name="Zhu Y."/>
            <person name="Muzny D.M."/>
            <person name="Weinstock G."/>
            <person name="Gibbs R.A."/>
        </authorList>
    </citation>
    <scope>NUCLEOTIDE SEQUENCE [LARGE SCALE GENOMIC DNA]</scope>
    <source>
        <strain evidence="5">LSR1</strain>
    </source>
</reference>
<protein>
    <recommendedName>
        <fullName evidence="3">Torsin-1A C-terminal domain-containing protein</fullName>
    </recommendedName>
</protein>
<dbReference type="InterPro" id="IPR010448">
    <property type="entry name" value="Torsin"/>
</dbReference>
<dbReference type="GO" id="GO:0071218">
    <property type="term" value="P:cellular response to misfolded protein"/>
    <property type="evidence" value="ECO:0007669"/>
    <property type="project" value="TreeGrafter"/>
</dbReference>
<feature type="domain" description="Torsin-1A C-terminal" evidence="3">
    <location>
        <begin position="276"/>
        <end position="328"/>
    </location>
</feature>
<dbReference type="InterPro" id="IPR001270">
    <property type="entry name" value="ClpA/B"/>
</dbReference>
<evidence type="ECO:0000313" key="5">
    <source>
        <dbReference type="Proteomes" id="UP000007819"/>
    </source>
</evidence>
<dbReference type="EnsemblMetazoa" id="XM_016801059.2">
    <property type="protein sequence ID" value="XP_016656548.1"/>
    <property type="gene ID" value="LOC100161851"/>
</dbReference>
<name>A0A8R2H5C3_ACYPI</name>
<dbReference type="Pfam" id="PF21376">
    <property type="entry name" value="TOR1A_C"/>
    <property type="match status" value="1"/>
</dbReference>
<accession>A0A8R2H5C3</accession>
<dbReference type="GO" id="GO:0016887">
    <property type="term" value="F:ATP hydrolysis activity"/>
    <property type="evidence" value="ECO:0007669"/>
    <property type="project" value="InterPro"/>
</dbReference>
<reference evidence="4" key="2">
    <citation type="submission" date="2022-06" db="UniProtKB">
        <authorList>
            <consortium name="EnsemblMetazoa"/>
        </authorList>
    </citation>
    <scope>IDENTIFICATION</scope>
</reference>
<dbReference type="KEGG" id="api:100161851"/>
<dbReference type="AlphaFoldDB" id="A0A8R2H5C3"/>
<dbReference type="Pfam" id="PF06309">
    <property type="entry name" value="Torsin"/>
    <property type="match status" value="1"/>
</dbReference>
<evidence type="ECO:0000256" key="2">
    <source>
        <dbReference type="SAM" id="SignalP"/>
    </source>
</evidence>
<comment type="similarity">
    <text evidence="1">Belongs to the ClpA/ClpB family. Torsin subfamily.</text>
</comment>
<keyword evidence="5" id="KW-1185">Reference proteome</keyword>
<organism evidence="4 5">
    <name type="scientific">Acyrthosiphon pisum</name>
    <name type="common">Pea aphid</name>
    <dbReference type="NCBI Taxonomy" id="7029"/>
    <lineage>
        <taxon>Eukaryota</taxon>
        <taxon>Metazoa</taxon>
        <taxon>Ecdysozoa</taxon>
        <taxon>Arthropoda</taxon>
        <taxon>Hexapoda</taxon>
        <taxon>Insecta</taxon>
        <taxon>Pterygota</taxon>
        <taxon>Neoptera</taxon>
        <taxon>Paraneoptera</taxon>
        <taxon>Hemiptera</taxon>
        <taxon>Sternorrhyncha</taxon>
        <taxon>Aphidomorpha</taxon>
        <taxon>Aphidoidea</taxon>
        <taxon>Aphididae</taxon>
        <taxon>Macrosiphini</taxon>
        <taxon>Acyrthosiphon</taxon>
    </lineage>
</organism>
<evidence type="ECO:0000259" key="3">
    <source>
        <dbReference type="Pfam" id="PF21376"/>
    </source>
</evidence>
<dbReference type="GO" id="GO:0005737">
    <property type="term" value="C:cytoplasm"/>
    <property type="evidence" value="ECO:0007669"/>
    <property type="project" value="UniProtKB-ARBA"/>
</dbReference>
<feature type="chain" id="PRO_5035809186" description="Torsin-1A C-terminal domain-containing protein" evidence="2">
    <location>
        <begin position="25"/>
        <end position="339"/>
    </location>
</feature>
<dbReference type="GO" id="GO:0012505">
    <property type="term" value="C:endomembrane system"/>
    <property type="evidence" value="ECO:0007669"/>
    <property type="project" value="UniProtKB-ARBA"/>
</dbReference>
<dbReference type="PANTHER" id="PTHR10760:SF2">
    <property type="entry name" value="LD13476P-RELATED"/>
    <property type="match status" value="1"/>
</dbReference>
<dbReference type="GeneID" id="100161851"/>
<dbReference type="PANTHER" id="PTHR10760">
    <property type="entry name" value="TORSIN"/>
    <property type="match status" value="1"/>
</dbReference>
<evidence type="ECO:0000313" key="4">
    <source>
        <dbReference type="EnsemblMetazoa" id="XP_016656548.1"/>
    </source>
</evidence>